<evidence type="ECO:0000256" key="2">
    <source>
        <dbReference type="ARBA" id="ARBA00009410"/>
    </source>
</evidence>
<dbReference type="InterPro" id="IPR036188">
    <property type="entry name" value="FAD/NAD-bd_sf"/>
</dbReference>
<organism evidence="6 7">
    <name type="scientific">Persicitalea jodogahamensis</name>
    <dbReference type="NCBI Taxonomy" id="402147"/>
    <lineage>
        <taxon>Bacteria</taxon>
        <taxon>Pseudomonadati</taxon>
        <taxon>Bacteroidota</taxon>
        <taxon>Cytophagia</taxon>
        <taxon>Cytophagales</taxon>
        <taxon>Spirosomataceae</taxon>
        <taxon>Persicitalea</taxon>
    </lineage>
</organism>
<keyword evidence="4" id="KW-0560">Oxidoreductase</keyword>
<evidence type="ECO:0000313" key="7">
    <source>
        <dbReference type="Proteomes" id="UP000598271"/>
    </source>
</evidence>
<dbReference type="PANTHER" id="PTHR13847:SF286">
    <property type="entry name" value="D-AMINO ACID DEHYDROGENASE"/>
    <property type="match status" value="1"/>
</dbReference>
<dbReference type="PANTHER" id="PTHR13847">
    <property type="entry name" value="SARCOSINE DEHYDROGENASE-RELATED"/>
    <property type="match status" value="1"/>
</dbReference>
<sequence>MKPFDLIVVGGGILGTSHALMAARLGKRVALLEKDNRLQGATVRNFGQVVPSGLAGRWHGYGRRSLEIYKEIQQEFDLTVRAAGSVYVASDDEEWQIAQESAVIFAQKDYPNELLSAENTLARFPYLKDAYVRGSIFFPDDMNVEPDRMVQRLIEYGGRKYNIDYRPDSAVLACEPVGDLIQIRTARGEMLQAERAVVCSGSEFSLLFPEIYANSGLVVSKLQMLQTQPLPRVKMPANVLTGLTLRRYEAFEECLSFAKLTAPPHYEELKKWGIHILFKQAADGSIIIGDSHEYAPAPKVGELGFDLKEFINELMLKEAERIVTFPVRGIARAWAGYYAQHPDEIFEREVADRLHIVTGIGGKGMTSSLGFAEENVKQWFNG</sequence>
<keyword evidence="3" id="KW-0285">Flavoprotein</keyword>
<keyword evidence="7" id="KW-1185">Reference proteome</keyword>
<name>A0A8J3D4Y7_9BACT</name>
<reference evidence="6 7" key="1">
    <citation type="journal article" date="2014" name="Int. J. Syst. Evol. Microbiol.">
        <title>Complete genome sequence of Corynebacterium casei LMG S-19264T (=DSM 44701T), isolated from a smear-ripened cheese.</title>
        <authorList>
            <consortium name="US DOE Joint Genome Institute (JGI-PGF)"/>
            <person name="Walter F."/>
            <person name="Albersmeier A."/>
            <person name="Kalinowski J."/>
            <person name="Ruckert C."/>
        </authorList>
    </citation>
    <scope>NUCLEOTIDE SEQUENCE [LARGE SCALE GENOMIC DNA]</scope>
    <source>
        <strain evidence="6 7">KCTC 12866</strain>
    </source>
</reference>
<dbReference type="NCBIfam" id="TIGR03364">
    <property type="entry name" value="HpnW_proposed"/>
    <property type="match status" value="1"/>
</dbReference>
<evidence type="ECO:0000256" key="4">
    <source>
        <dbReference type="ARBA" id="ARBA00023002"/>
    </source>
</evidence>
<dbReference type="InterPro" id="IPR017741">
    <property type="entry name" value="FAD-dependent_OxRdtase_HpnW"/>
</dbReference>
<proteinExistence type="inferred from homology"/>
<dbReference type="AlphaFoldDB" id="A0A8J3D4Y7"/>
<dbReference type="GO" id="GO:0016491">
    <property type="term" value="F:oxidoreductase activity"/>
    <property type="evidence" value="ECO:0007669"/>
    <property type="project" value="UniProtKB-KW"/>
</dbReference>
<dbReference type="EMBL" id="BMXF01000002">
    <property type="protein sequence ID" value="GHB74024.1"/>
    <property type="molecule type" value="Genomic_DNA"/>
</dbReference>
<feature type="domain" description="FAD dependent oxidoreductase" evidence="5">
    <location>
        <begin position="5"/>
        <end position="373"/>
    </location>
</feature>
<accession>A0A8J3D4Y7</accession>
<dbReference type="Gene3D" id="3.50.50.60">
    <property type="entry name" value="FAD/NAD(P)-binding domain"/>
    <property type="match status" value="1"/>
</dbReference>
<dbReference type="InterPro" id="IPR006076">
    <property type="entry name" value="FAD-dep_OxRdtase"/>
</dbReference>
<evidence type="ECO:0000256" key="1">
    <source>
        <dbReference type="ARBA" id="ARBA00001974"/>
    </source>
</evidence>
<dbReference type="SUPFAM" id="SSF51905">
    <property type="entry name" value="FAD/NAD(P)-binding domain"/>
    <property type="match status" value="1"/>
</dbReference>
<dbReference type="Proteomes" id="UP000598271">
    <property type="component" value="Unassembled WGS sequence"/>
</dbReference>
<evidence type="ECO:0000259" key="5">
    <source>
        <dbReference type="Pfam" id="PF01266"/>
    </source>
</evidence>
<comment type="cofactor">
    <cofactor evidence="1">
        <name>FAD</name>
        <dbReference type="ChEBI" id="CHEBI:57692"/>
    </cofactor>
</comment>
<dbReference type="Gene3D" id="3.30.9.10">
    <property type="entry name" value="D-Amino Acid Oxidase, subunit A, domain 2"/>
    <property type="match status" value="1"/>
</dbReference>
<dbReference type="Pfam" id="PF01266">
    <property type="entry name" value="DAO"/>
    <property type="match status" value="1"/>
</dbReference>
<evidence type="ECO:0000256" key="3">
    <source>
        <dbReference type="ARBA" id="ARBA00022630"/>
    </source>
</evidence>
<protein>
    <submittedName>
        <fullName evidence="6">Oxidase</fullName>
    </submittedName>
</protein>
<gene>
    <name evidence="6" type="ORF">GCM10007390_30360</name>
</gene>
<comment type="caution">
    <text evidence="6">The sequence shown here is derived from an EMBL/GenBank/DDBJ whole genome shotgun (WGS) entry which is preliminary data.</text>
</comment>
<comment type="similarity">
    <text evidence="2">Belongs to the DadA oxidoreductase family.</text>
</comment>
<evidence type="ECO:0000313" key="6">
    <source>
        <dbReference type="EMBL" id="GHB74024.1"/>
    </source>
</evidence>
<dbReference type="RefSeq" id="WP_189565312.1">
    <property type="nucleotide sequence ID" value="NZ_BMXF01000002.1"/>
</dbReference>
<dbReference type="PRINTS" id="PR00411">
    <property type="entry name" value="PNDRDTASEI"/>
</dbReference>
<dbReference type="GO" id="GO:0005737">
    <property type="term" value="C:cytoplasm"/>
    <property type="evidence" value="ECO:0007669"/>
    <property type="project" value="TreeGrafter"/>
</dbReference>